<feature type="transmembrane region" description="Helical" evidence="5">
    <location>
        <begin position="234"/>
        <end position="254"/>
    </location>
</feature>
<feature type="domain" description="NfeD1b N-terminal" evidence="8">
    <location>
        <begin position="9"/>
        <end position="193"/>
    </location>
</feature>
<name>A0ABR7Y5Q5_9SPHI</name>
<dbReference type="Pfam" id="PF01957">
    <property type="entry name" value="NfeD"/>
    <property type="match status" value="1"/>
</dbReference>
<feature type="domain" description="NfeD-like C-terminal" evidence="6">
    <location>
        <begin position="373"/>
        <end position="426"/>
    </location>
</feature>
<dbReference type="InterPro" id="IPR056739">
    <property type="entry name" value="NfeD_membrane"/>
</dbReference>
<keyword evidence="10" id="KW-1185">Reference proteome</keyword>
<dbReference type="Pfam" id="PF25145">
    <property type="entry name" value="NfeD1b_N"/>
    <property type="match status" value="1"/>
</dbReference>
<keyword evidence="3 5" id="KW-1133">Transmembrane helix</keyword>
<reference evidence="9 10" key="1">
    <citation type="submission" date="2020-08" db="EMBL/GenBank/DDBJ databases">
        <title>Sphingobacterium sp. DN00404 isolated from aquaculture water.</title>
        <authorList>
            <person name="Zhang M."/>
        </authorList>
    </citation>
    <scope>NUCLEOTIDE SEQUENCE [LARGE SCALE GENOMIC DNA]</scope>
    <source>
        <strain evidence="9 10">KCTC 32294</strain>
    </source>
</reference>
<evidence type="ECO:0000256" key="4">
    <source>
        <dbReference type="ARBA" id="ARBA00023136"/>
    </source>
</evidence>
<dbReference type="InterPro" id="IPR012340">
    <property type="entry name" value="NA-bd_OB-fold"/>
</dbReference>
<feature type="domain" description="NfeD integral membrane" evidence="7">
    <location>
        <begin position="213"/>
        <end position="339"/>
    </location>
</feature>
<sequence>MLSSASAQKIYKVDIKEDIGPNAWRTVNLAHQKATELSAEMFLIELNTFGGAVNFADSIRSKLLGSSMQTIVYINNNAASAGTLISLASDKIFMQKGGSMGAASVVNQSGEIMPEKYQSYMRGLMRATAEAKGRDPKIAEAFVDPEVSVPQLKPDGKLLTLTASEGVKAGVVQAVVTGVGEVYKQVEKGDLEVVQHHISVVDRIIAFLINPMVSGFLILGLIGGIYFELQTPGIGFALVVAVICGVLFFAPLYLQGLADHWEIAIFIVGVALLLLEVFVIPGFGIAGILGIICVLCGLAFSMVDNNFFDFKLAKPGLLMESFLIVTGAMVLSIILMVIFGKNILKSSAFRRLVLHDEQKADVGYTSSPHKANLLYKNGVARTVLRPAGKIEIDGVWYDAVALDGFVDAGEEIYVEKHENYNLFVRRLKDKPGQRDV</sequence>
<dbReference type="InterPro" id="IPR052165">
    <property type="entry name" value="Membrane_assoc_protease"/>
</dbReference>
<comment type="subcellular location">
    <subcellularLocation>
        <location evidence="1">Membrane</location>
        <topology evidence="1">Multi-pass membrane protein</topology>
    </subcellularLocation>
</comment>
<dbReference type="InterPro" id="IPR029045">
    <property type="entry name" value="ClpP/crotonase-like_dom_sf"/>
</dbReference>
<dbReference type="InterPro" id="IPR056738">
    <property type="entry name" value="NfeD1b_N"/>
</dbReference>
<evidence type="ECO:0000256" key="5">
    <source>
        <dbReference type="SAM" id="Phobius"/>
    </source>
</evidence>
<dbReference type="SUPFAM" id="SSF52096">
    <property type="entry name" value="ClpP/crotonase"/>
    <property type="match status" value="1"/>
</dbReference>
<dbReference type="PANTHER" id="PTHR33507">
    <property type="entry name" value="INNER MEMBRANE PROTEIN YBBJ"/>
    <property type="match status" value="1"/>
</dbReference>
<evidence type="ECO:0000256" key="3">
    <source>
        <dbReference type="ARBA" id="ARBA00022989"/>
    </source>
</evidence>
<evidence type="ECO:0000313" key="9">
    <source>
        <dbReference type="EMBL" id="MBD1426648.1"/>
    </source>
</evidence>
<accession>A0ABR7Y5Q5</accession>
<protein>
    <submittedName>
        <fullName evidence="9">Nodulation protein NfeD</fullName>
    </submittedName>
</protein>
<keyword evidence="2 5" id="KW-0812">Transmembrane</keyword>
<dbReference type="Gene3D" id="3.90.226.10">
    <property type="entry name" value="2-enoyl-CoA Hydratase, Chain A, domain 1"/>
    <property type="match status" value="1"/>
</dbReference>
<evidence type="ECO:0000259" key="7">
    <source>
        <dbReference type="Pfam" id="PF24961"/>
    </source>
</evidence>
<dbReference type="InterPro" id="IPR002810">
    <property type="entry name" value="NfeD-like_C"/>
</dbReference>
<dbReference type="Gene3D" id="2.40.50.140">
    <property type="entry name" value="Nucleic acid-binding proteins"/>
    <property type="match status" value="1"/>
</dbReference>
<dbReference type="Proteomes" id="UP000606494">
    <property type="component" value="Unassembled WGS sequence"/>
</dbReference>
<dbReference type="PANTHER" id="PTHR33507:SF3">
    <property type="entry name" value="INNER MEMBRANE PROTEIN YBBJ"/>
    <property type="match status" value="1"/>
</dbReference>
<proteinExistence type="predicted"/>
<organism evidence="9 10">
    <name type="scientific">Sphingobacterium arenae</name>
    <dbReference type="NCBI Taxonomy" id="1280598"/>
    <lineage>
        <taxon>Bacteria</taxon>
        <taxon>Pseudomonadati</taxon>
        <taxon>Bacteroidota</taxon>
        <taxon>Sphingobacteriia</taxon>
        <taxon>Sphingobacteriales</taxon>
        <taxon>Sphingobacteriaceae</taxon>
        <taxon>Sphingobacterium</taxon>
    </lineage>
</organism>
<evidence type="ECO:0000259" key="8">
    <source>
        <dbReference type="Pfam" id="PF25145"/>
    </source>
</evidence>
<evidence type="ECO:0000256" key="1">
    <source>
        <dbReference type="ARBA" id="ARBA00004141"/>
    </source>
</evidence>
<gene>
    <name evidence="9" type="ORF">H8B17_13735</name>
</gene>
<feature type="transmembrane region" description="Helical" evidence="5">
    <location>
        <begin position="260"/>
        <end position="278"/>
    </location>
</feature>
<dbReference type="Pfam" id="PF24961">
    <property type="entry name" value="NfeD_membrane"/>
    <property type="match status" value="1"/>
</dbReference>
<feature type="transmembrane region" description="Helical" evidence="5">
    <location>
        <begin position="323"/>
        <end position="344"/>
    </location>
</feature>
<comment type="caution">
    <text evidence="9">The sequence shown here is derived from an EMBL/GenBank/DDBJ whole genome shotgun (WGS) entry which is preliminary data.</text>
</comment>
<evidence type="ECO:0000259" key="6">
    <source>
        <dbReference type="Pfam" id="PF01957"/>
    </source>
</evidence>
<evidence type="ECO:0000313" key="10">
    <source>
        <dbReference type="Proteomes" id="UP000606494"/>
    </source>
</evidence>
<evidence type="ECO:0000256" key="2">
    <source>
        <dbReference type="ARBA" id="ARBA00022692"/>
    </source>
</evidence>
<dbReference type="CDD" id="cd07021">
    <property type="entry name" value="Clp_protease_NfeD_like"/>
    <property type="match status" value="1"/>
</dbReference>
<feature type="transmembrane region" description="Helical" evidence="5">
    <location>
        <begin position="285"/>
        <end position="303"/>
    </location>
</feature>
<feature type="transmembrane region" description="Helical" evidence="5">
    <location>
        <begin position="204"/>
        <end position="227"/>
    </location>
</feature>
<dbReference type="EMBL" id="JACNYK010000003">
    <property type="protein sequence ID" value="MBD1426648.1"/>
    <property type="molecule type" value="Genomic_DNA"/>
</dbReference>
<keyword evidence="4 5" id="KW-0472">Membrane</keyword>